<dbReference type="PROSITE" id="PS51192">
    <property type="entry name" value="HELICASE_ATP_BIND_1"/>
    <property type="match status" value="1"/>
</dbReference>
<evidence type="ECO:0000313" key="3">
    <source>
        <dbReference type="Proteomes" id="UP001164929"/>
    </source>
</evidence>
<protein>
    <recommendedName>
        <fullName evidence="1">Helicase ATP-binding domain-containing protein</fullName>
    </recommendedName>
</protein>
<dbReference type="Proteomes" id="UP001164929">
    <property type="component" value="Chromosome 8"/>
</dbReference>
<keyword evidence="3" id="KW-1185">Reference proteome</keyword>
<proteinExistence type="predicted"/>
<dbReference type="Pfam" id="PF00176">
    <property type="entry name" value="SNF2-rel_dom"/>
    <property type="match status" value="2"/>
</dbReference>
<sequence length="126" mass="13833">MGVCLCTAVADSDFQPVLKPYQLGGVNFLLLLYRKGIEGAILADEMGLGKTIQYHGATRSAYSKELGSLAKAGLPPFKWSCVAMDEAHASKDKNSYRWINLVSVAKNANQRLMLTGTPLQNDFMYK</sequence>
<dbReference type="InterPro" id="IPR027417">
    <property type="entry name" value="P-loop_NTPase"/>
</dbReference>
<gene>
    <name evidence="2" type="ORF">NC653_021305</name>
</gene>
<organism evidence="2 3">
    <name type="scientific">Populus alba x Populus x berolinensis</name>
    <dbReference type="NCBI Taxonomy" id="444605"/>
    <lineage>
        <taxon>Eukaryota</taxon>
        <taxon>Viridiplantae</taxon>
        <taxon>Streptophyta</taxon>
        <taxon>Embryophyta</taxon>
        <taxon>Tracheophyta</taxon>
        <taxon>Spermatophyta</taxon>
        <taxon>Magnoliopsida</taxon>
        <taxon>eudicotyledons</taxon>
        <taxon>Gunneridae</taxon>
        <taxon>Pentapetalae</taxon>
        <taxon>rosids</taxon>
        <taxon>fabids</taxon>
        <taxon>Malpighiales</taxon>
        <taxon>Salicaceae</taxon>
        <taxon>Saliceae</taxon>
        <taxon>Populus</taxon>
    </lineage>
</organism>
<evidence type="ECO:0000313" key="2">
    <source>
        <dbReference type="EMBL" id="KAJ6988338.1"/>
    </source>
</evidence>
<evidence type="ECO:0000259" key="1">
    <source>
        <dbReference type="PROSITE" id="PS51192"/>
    </source>
</evidence>
<dbReference type="GO" id="GO:0005524">
    <property type="term" value="F:ATP binding"/>
    <property type="evidence" value="ECO:0007669"/>
    <property type="project" value="InterPro"/>
</dbReference>
<dbReference type="Gene3D" id="3.40.50.10810">
    <property type="entry name" value="Tandem AAA-ATPase domain"/>
    <property type="match status" value="2"/>
</dbReference>
<dbReference type="InterPro" id="IPR014001">
    <property type="entry name" value="Helicase_ATP-bd"/>
</dbReference>
<dbReference type="PANTHER" id="PTHR10799">
    <property type="entry name" value="SNF2/RAD54 HELICASE FAMILY"/>
    <property type="match status" value="1"/>
</dbReference>
<feature type="domain" description="Helicase ATP-binding" evidence="1">
    <location>
        <begin position="78"/>
        <end position="126"/>
    </location>
</feature>
<reference evidence="2" key="1">
    <citation type="journal article" date="2023" name="Mol. Ecol. Resour.">
        <title>Chromosome-level genome assembly of a triploid poplar Populus alba 'Berolinensis'.</title>
        <authorList>
            <person name="Chen S."/>
            <person name="Yu Y."/>
            <person name="Wang X."/>
            <person name="Wang S."/>
            <person name="Zhang T."/>
            <person name="Zhou Y."/>
            <person name="He R."/>
            <person name="Meng N."/>
            <person name="Wang Y."/>
            <person name="Liu W."/>
            <person name="Liu Z."/>
            <person name="Liu J."/>
            <person name="Guo Q."/>
            <person name="Huang H."/>
            <person name="Sederoff R.R."/>
            <person name="Wang G."/>
            <person name="Qu G."/>
            <person name="Chen S."/>
        </authorList>
    </citation>
    <scope>NUCLEOTIDE SEQUENCE</scope>
    <source>
        <strain evidence="2">SC-2020</strain>
    </source>
</reference>
<dbReference type="SUPFAM" id="SSF52540">
    <property type="entry name" value="P-loop containing nucleoside triphosphate hydrolases"/>
    <property type="match status" value="1"/>
</dbReference>
<dbReference type="EMBL" id="JAQIZT010000008">
    <property type="protein sequence ID" value="KAJ6988338.1"/>
    <property type="molecule type" value="Genomic_DNA"/>
</dbReference>
<dbReference type="InterPro" id="IPR000330">
    <property type="entry name" value="SNF2_N"/>
</dbReference>
<dbReference type="InterPro" id="IPR038718">
    <property type="entry name" value="SNF2-like_sf"/>
</dbReference>
<comment type="caution">
    <text evidence="2">The sequence shown here is derived from an EMBL/GenBank/DDBJ whole genome shotgun (WGS) entry which is preliminary data.</text>
</comment>
<accession>A0AAD6MMM2</accession>
<dbReference type="AlphaFoldDB" id="A0AAD6MMM2"/>
<name>A0AAD6MMM2_9ROSI</name>